<evidence type="ECO:0000256" key="4">
    <source>
        <dbReference type="ARBA" id="ARBA00001946"/>
    </source>
</evidence>
<dbReference type="AlphaFoldDB" id="A0A9P9EZM0"/>
<evidence type="ECO:0000256" key="9">
    <source>
        <dbReference type="SAM" id="MobiDB-lite"/>
    </source>
</evidence>
<dbReference type="EMBL" id="JAGMUU010000007">
    <property type="protein sequence ID" value="KAH7149371.1"/>
    <property type="molecule type" value="Genomic_DNA"/>
</dbReference>
<dbReference type="PANTHER" id="PTHR43050">
    <property type="entry name" value="SERINE / THREONINE RACEMASE FAMILY MEMBER"/>
    <property type="match status" value="1"/>
</dbReference>
<dbReference type="InterPro" id="IPR001926">
    <property type="entry name" value="TrpB-like_PALP"/>
</dbReference>
<comment type="similarity">
    <text evidence="5">Belongs to the serine/threonine dehydratase family.</text>
</comment>
<feature type="domain" description="Tryptophan synthase beta chain-like PALP" evidence="10">
    <location>
        <begin position="241"/>
        <end position="361"/>
    </location>
</feature>
<dbReference type="InterPro" id="IPR036052">
    <property type="entry name" value="TrpB-like_PALP_sf"/>
</dbReference>
<dbReference type="GO" id="GO:0003941">
    <property type="term" value="F:L-serine ammonia-lyase activity"/>
    <property type="evidence" value="ECO:0007669"/>
    <property type="project" value="TreeGrafter"/>
</dbReference>
<evidence type="ECO:0000256" key="8">
    <source>
        <dbReference type="ARBA" id="ARBA00023239"/>
    </source>
</evidence>
<feature type="region of interest" description="Disordered" evidence="9">
    <location>
        <begin position="218"/>
        <end position="241"/>
    </location>
</feature>
<evidence type="ECO:0000313" key="12">
    <source>
        <dbReference type="Proteomes" id="UP000717696"/>
    </source>
</evidence>
<comment type="cofactor">
    <cofactor evidence="1">
        <name>Ca(2+)</name>
        <dbReference type="ChEBI" id="CHEBI:29108"/>
    </cofactor>
</comment>
<dbReference type="OrthoDB" id="271064at2759"/>
<dbReference type="Proteomes" id="UP000717696">
    <property type="component" value="Unassembled WGS sequence"/>
</dbReference>
<protein>
    <submittedName>
        <fullName evidence="11">Tryptophan synthase beta subunit-like PLP-dependent enzyme</fullName>
    </submittedName>
</protein>
<evidence type="ECO:0000256" key="5">
    <source>
        <dbReference type="ARBA" id="ARBA00010869"/>
    </source>
</evidence>
<evidence type="ECO:0000259" key="10">
    <source>
        <dbReference type="Pfam" id="PF00291"/>
    </source>
</evidence>
<keyword evidence="7" id="KW-0663">Pyridoxal phosphate</keyword>
<dbReference type="GO" id="GO:0008721">
    <property type="term" value="F:D-serine ammonia-lyase activity"/>
    <property type="evidence" value="ECO:0007669"/>
    <property type="project" value="TreeGrafter"/>
</dbReference>
<name>A0A9P9EZM0_9HYPO</name>
<dbReference type="Gene3D" id="3.40.50.1100">
    <property type="match status" value="2"/>
</dbReference>
<accession>A0A9P9EZM0</accession>
<organism evidence="11 12">
    <name type="scientific">Dactylonectria estremocensis</name>
    <dbReference type="NCBI Taxonomy" id="1079267"/>
    <lineage>
        <taxon>Eukaryota</taxon>
        <taxon>Fungi</taxon>
        <taxon>Dikarya</taxon>
        <taxon>Ascomycota</taxon>
        <taxon>Pezizomycotina</taxon>
        <taxon>Sordariomycetes</taxon>
        <taxon>Hypocreomycetidae</taxon>
        <taxon>Hypocreales</taxon>
        <taxon>Nectriaceae</taxon>
        <taxon>Dactylonectria</taxon>
    </lineage>
</organism>
<reference evidence="11" key="1">
    <citation type="journal article" date="2021" name="Nat. Commun.">
        <title>Genetic determinants of endophytism in the Arabidopsis root mycobiome.</title>
        <authorList>
            <person name="Mesny F."/>
            <person name="Miyauchi S."/>
            <person name="Thiergart T."/>
            <person name="Pickel B."/>
            <person name="Atanasova L."/>
            <person name="Karlsson M."/>
            <person name="Huettel B."/>
            <person name="Barry K.W."/>
            <person name="Haridas S."/>
            <person name="Chen C."/>
            <person name="Bauer D."/>
            <person name="Andreopoulos W."/>
            <person name="Pangilinan J."/>
            <person name="LaButti K."/>
            <person name="Riley R."/>
            <person name="Lipzen A."/>
            <person name="Clum A."/>
            <person name="Drula E."/>
            <person name="Henrissat B."/>
            <person name="Kohler A."/>
            <person name="Grigoriev I.V."/>
            <person name="Martin F.M."/>
            <person name="Hacquard S."/>
        </authorList>
    </citation>
    <scope>NUCLEOTIDE SEQUENCE</scope>
    <source>
        <strain evidence="11">MPI-CAGE-AT-0021</strain>
    </source>
</reference>
<comment type="caution">
    <text evidence="11">The sequence shown here is derived from an EMBL/GenBank/DDBJ whole genome shotgun (WGS) entry which is preliminary data.</text>
</comment>
<dbReference type="InterPro" id="IPR000634">
    <property type="entry name" value="Ser/Thr_deHydtase_PyrdxlP-BS"/>
</dbReference>
<evidence type="ECO:0000256" key="7">
    <source>
        <dbReference type="ARBA" id="ARBA00022898"/>
    </source>
</evidence>
<dbReference type="Pfam" id="PF00291">
    <property type="entry name" value="PALP"/>
    <property type="match status" value="2"/>
</dbReference>
<gene>
    <name evidence="11" type="ORF">B0J13DRAFT_524011</name>
</gene>
<evidence type="ECO:0000256" key="1">
    <source>
        <dbReference type="ARBA" id="ARBA00001913"/>
    </source>
</evidence>
<sequence>MADLATTPPLTRASVIEAHKLVKPHVHLTPVMTNRTLSELASTPRAASALAGTRWAGGTPARPVMRLWFKCENLQRVGAFKARGAFHAVERLKMEPGWLEGGGREKGVVTHSSGNHAQALALAASESGIKAHIVMPSNAIPQKIAATKGYGANVVHSGSTSVEREAVAAKVIAETGARLVPPYDHPDIMLGQGTMGLELQQQVVHLMTVGDGNGQQPRFRAAATGRDNAGPGRPGSAKAEPGLDAVMTPCGGGGMLSGVALSCEGTGIRVFGAEPSFQGADDGKRGYEAGVRVPAVSTLTVADGLRTPVGIHPWSVIYERRLVSGMFSVTEDEIRDAMRLVLERFKMVVEPSGCVPLAVALFDEDFRSMVEREAGEDGWDLGLVFSGGNVGADAIGRLFAQ</sequence>
<keyword evidence="12" id="KW-1185">Reference proteome</keyword>
<dbReference type="SUPFAM" id="SSF53686">
    <property type="entry name" value="Tryptophan synthase beta subunit-like PLP-dependent enzymes"/>
    <property type="match status" value="1"/>
</dbReference>
<dbReference type="GO" id="GO:0030378">
    <property type="term" value="F:serine racemase activity"/>
    <property type="evidence" value="ECO:0007669"/>
    <property type="project" value="TreeGrafter"/>
</dbReference>
<evidence type="ECO:0000256" key="2">
    <source>
        <dbReference type="ARBA" id="ARBA00001933"/>
    </source>
</evidence>
<dbReference type="FunFam" id="3.40.50.1100:FF:000005">
    <property type="entry name" value="Threonine dehydratase catabolic"/>
    <property type="match status" value="1"/>
</dbReference>
<evidence type="ECO:0000313" key="11">
    <source>
        <dbReference type="EMBL" id="KAH7149371.1"/>
    </source>
</evidence>
<keyword evidence="8" id="KW-0456">Lyase</keyword>
<dbReference type="PANTHER" id="PTHR43050:SF1">
    <property type="entry name" value="SERINE RACEMASE"/>
    <property type="match status" value="1"/>
</dbReference>
<comment type="cofactor">
    <cofactor evidence="3">
        <name>Mn(2+)</name>
        <dbReference type="ChEBI" id="CHEBI:29035"/>
    </cofactor>
</comment>
<dbReference type="PROSITE" id="PS00165">
    <property type="entry name" value="DEHYDRATASE_SER_THR"/>
    <property type="match status" value="1"/>
</dbReference>
<comment type="cofactor">
    <cofactor evidence="2">
        <name>pyridoxal 5'-phosphate</name>
        <dbReference type="ChEBI" id="CHEBI:597326"/>
    </cofactor>
</comment>
<dbReference type="GO" id="GO:0005524">
    <property type="term" value="F:ATP binding"/>
    <property type="evidence" value="ECO:0007669"/>
    <property type="project" value="TreeGrafter"/>
</dbReference>
<dbReference type="GO" id="GO:0018114">
    <property type="term" value="F:threonine racemase activity"/>
    <property type="evidence" value="ECO:0007669"/>
    <property type="project" value="TreeGrafter"/>
</dbReference>
<feature type="domain" description="Tryptophan synthase beta chain-like PALP" evidence="10">
    <location>
        <begin position="65"/>
        <end position="212"/>
    </location>
</feature>
<dbReference type="GO" id="GO:0006520">
    <property type="term" value="P:amino acid metabolic process"/>
    <property type="evidence" value="ECO:0007669"/>
    <property type="project" value="InterPro"/>
</dbReference>
<comment type="cofactor">
    <cofactor evidence="4">
        <name>Mg(2+)</name>
        <dbReference type="ChEBI" id="CHEBI:18420"/>
    </cofactor>
</comment>
<proteinExistence type="inferred from homology"/>
<dbReference type="CDD" id="cd01562">
    <property type="entry name" value="Thr-dehyd"/>
    <property type="match status" value="1"/>
</dbReference>
<dbReference type="GO" id="GO:0000287">
    <property type="term" value="F:magnesium ion binding"/>
    <property type="evidence" value="ECO:0007669"/>
    <property type="project" value="TreeGrafter"/>
</dbReference>
<dbReference type="GO" id="GO:0030170">
    <property type="term" value="F:pyridoxal phosphate binding"/>
    <property type="evidence" value="ECO:0007669"/>
    <property type="project" value="InterPro"/>
</dbReference>
<evidence type="ECO:0000256" key="3">
    <source>
        <dbReference type="ARBA" id="ARBA00001936"/>
    </source>
</evidence>
<keyword evidence="6" id="KW-0460">Magnesium</keyword>
<evidence type="ECO:0000256" key="6">
    <source>
        <dbReference type="ARBA" id="ARBA00022842"/>
    </source>
</evidence>